<organism evidence="2 3">
    <name type="scientific">Ureibacillus yapensis</name>
    <dbReference type="NCBI Taxonomy" id="2304605"/>
    <lineage>
        <taxon>Bacteria</taxon>
        <taxon>Bacillati</taxon>
        <taxon>Bacillota</taxon>
        <taxon>Bacilli</taxon>
        <taxon>Bacillales</taxon>
        <taxon>Caryophanaceae</taxon>
        <taxon>Ureibacillus</taxon>
    </lineage>
</organism>
<protein>
    <submittedName>
        <fullName evidence="2">ABC transporter permease</fullName>
    </submittedName>
</protein>
<dbReference type="OrthoDB" id="2971941at2"/>
<sequence>MKKLFLIVVGGIAAIVALSLMGPLVAFAFSALLVFLGMHYYVRAKSTLAKVFWIAVGLVGIFASISNVPALIGLAAIYLIYVLYKKWNNEEISFGKSPIIKEDDPFTNFEAEWAKLTK</sequence>
<comment type="caution">
    <text evidence="2">The sequence shown here is derived from an EMBL/GenBank/DDBJ whole genome shotgun (WGS) entry which is preliminary data.</text>
</comment>
<keyword evidence="1" id="KW-0472">Membrane</keyword>
<keyword evidence="1" id="KW-0812">Transmembrane</keyword>
<gene>
    <name evidence="2" type="ORF">D1B33_00925</name>
</gene>
<keyword evidence="1" id="KW-1133">Transmembrane helix</keyword>
<dbReference type="Proteomes" id="UP000265692">
    <property type="component" value="Unassembled WGS sequence"/>
</dbReference>
<accession>A0A396SJC5</accession>
<proteinExistence type="predicted"/>
<name>A0A396SJC5_9BACL</name>
<reference evidence="2 3" key="1">
    <citation type="submission" date="2018-08" db="EMBL/GenBank/DDBJ databases">
        <title>Lysinibacillus sp. YLB-03 draft genome sequence.</title>
        <authorList>
            <person name="Yu L."/>
        </authorList>
    </citation>
    <scope>NUCLEOTIDE SEQUENCE [LARGE SCALE GENOMIC DNA]</scope>
    <source>
        <strain evidence="2 3">YLB-03</strain>
    </source>
</reference>
<feature type="transmembrane region" description="Helical" evidence="1">
    <location>
        <begin position="52"/>
        <end position="84"/>
    </location>
</feature>
<keyword evidence="3" id="KW-1185">Reference proteome</keyword>
<evidence type="ECO:0000313" key="2">
    <source>
        <dbReference type="EMBL" id="RHW39439.1"/>
    </source>
</evidence>
<evidence type="ECO:0000313" key="3">
    <source>
        <dbReference type="Proteomes" id="UP000265692"/>
    </source>
</evidence>
<dbReference type="RefSeq" id="WP_118874451.1">
    <property type="nucleotide sequence ID" value="NZ_QWEI01000001.1"/>
</dbReference>
<dbReference type="AlphaFoldDB" id="A0A396SJC5"/>
<dbReference type="EMBL" id="QWEI01000001">
    <property type="protein sequence ID" value="RHW39439.1"/>
    <property type="molecule type" value="Genomic_DNA"/>
</dbReference>
<evidence type="ECO:0000256" key="1">
    <source>
        <dbReference type="SAM" id="Phobius"/>
    </source>
</evidence>